<dbReference type="SMART" id="SM00235">
    <property type="entry name" value="ZnMc"/>
    <property type="match status" value="1"/>
</dbReference>
<dbReference type="Proteomes" id="UP000198615">
    <property type="component" value="Unassembled WGS sequence"/>
</dbReference>
<evidence type="ECO:0000256" key="9">
    <source>
        <dbReference type="ARBA" id="ARBA00022833"/>
    </source>
</evidence>
<comment type="cofactor">
    <cofactor evidence="1">
        <name>Ca(2+)</name>
        <dbReference type="ChEBI" id="CHEBI:29108"/>
    </cofactor>
</comment>
<dbReference type="RefSeq" id="WP_215906208.1">
    <property type="nucleotide sequence ID" value="NZ_FNBW01000023.1"/>
</dbReference>
<protein>
    <submittedName>
        <fullName evidence="11">Serralysin</fullName>
    </submittedName>
</protein>
<gene>
    <name evidence="11" type="ORF">SAMN05660686_04871</name>
</gene>
<comment type="caution">
    <text evidence="11">The sequence shown here is derived from an EMBL/GenBank/DDBJ whole genome shotgun (WGS) entry which is preliminary data.</text>
</comment>
<evidence type="ECO:0000256" key="2">
    <source>
        <dbReference type="ARBA" id="ARBA00004613"/>
    </source>
</evidence>
<dbReference type="Pfam" id="PF00413">
    <property type="entry name" value="Peptidase_M10"/>
    <property type="match status" value="1"/>
</dbReference>
<dbReference type="CDD" id="cd04277">
    <property type="entry name" value="ZnMc_serralysin_like"/>
    <property type="match status" value="1"/>
</dbReference>
<evidence type="ECO:0000256" key="3">
    <source>
        <dbReference type="ARBA" id="ARBA00009490"/>
    </source>
</evidence>
<keyword evidence="7" id="KW-0677">Repeat</keyword>
<dbReference type="GO" id="GO:0008270">
    <property type="term" value="F:zinc ion binding"/>
    <property type="evidence" value="ECO:0007669"/>
    <property type="project" value="InterPro"/>
</dbReference>
<comment type="subcellular location">
    <subcellularLocation>
        <location evidence="2">Secreted</location>
    </subcellularLocation>
</comment>
<name>A0A8G2BML1_9PROT</name>
<evidence type="ECO:0000256" key="4">
    <source>
        <dbReference type="ARBA" id="ARBA00022525"/>
    </source>
</evidence>
<dbReference type="InterPro" id="IPR013858">
    <property type="entry name" value="Peptidase_M10B_C"/>
</dbReference>
<dbReference type="AlphaFoldDB" id="A0A8G2BML1"/>
<evidence type="ECO:0000259" key="10">
    <source>
        <dbReference type="SMART" id="SM00235"/>
    </source>
</evidence>
<evidence type="ECO:0000313" key="12">
    <source>
        <dbReference type="Proteomes" id="UP000198615"/>
    </source>
</evidence>
<keyword evidence="12" id="KW-1185">Reference proteome</keyword>
<dbReference type="Pfam" id="PF00353">
    <property type="entry name" value="HemolysinCabind"/>
    <property type="match status" value="1"/>
</dbReference>
<dbReference type="Pfam" id="PF08548">
    <property type="entry name" value="Peptidase_M10_C"/>
    <property type="match status" value="1"/>
</dbReference>
<evidence type="ECO:0000256" key="7">
    <source>
        <dbReference type="ARBA" id="ARBA00022737"/>
    </source>
</evidence>
<keyword evidence="4" id="KW-0964">Secreted</keyword>
<dbReference type="SUPFAM" id="SSF51120">
    <property type="entry name" value="beta-Roll"/>
    <property type="match status" value="1"/>
</dbReference>
<keyword evidence="9" id="KW-0862">Zinc</keyword>
<dbReference type="InterPro" id="IPR034033">
    <property type="entry name" value="Serralysin-like"/>
</dbReference>
<dbReference type="GO" id="GO:0005509">
    <property type="term" value="F:calcium ion binding"/>
    <property type="evidence" value="ECO:0007669"/>
    <property type="project" value="InterPro"/>
</dbReference>
<evidence type="ECO:0000256" key="8">
    <source>
        <dbReference type="ARBA" id="ARBA00022801"/>
    </source>
</evidence>
<organism evidence="11 12">
    <name type="scientific">Thalassobaculum litoreum DSM 18839</name>
    <dbReference type="NCBI Taxonomy" id="1123362"/>
    <lineage>
        <taxon>Bacteria</taxon>
        <taxon>Pseudomonadati</taxon>
        <taxon>Pseudomonadota</taxon>
        <taxon>Alphaproteobacteria</taxon>
        <taxon>Rhodospirillales</taxon>
        <taxon>Thalassobaculaceae</taxon>
        <taxon>Thalassobaculum</taxon>
    </lineage>
</organism>
<dbReference type="GO" id="GO:0031012">
    <property type="term" value="C:extracellular matrix"/>
    <property type="evidence" value="ECO:0007669"/>
    <property type="project" value="InterPro"/>
</dbReference>
<dbReference type="InterPro" id="IPR001343">
    <property type="entry name" value="Hemolysn_Ca-bd"/>
</dbReference>
<evidence type="ECO:0000313" key="11">
    <source>
        <dbReference type="EMBL" id="SDG56514.1"/>
    </source>
</evidence>
<sequence>MSLPQYTTFTHPVMCCCTACGDGGLTQLDLNRLELIGVAPAKNMTAAYYVSALLFENTPKWGAAEVGTGAEINFSFMESPPDYASEADRLGFAPLTAAQRIAVKEAFSEWALVANITFTEVSDQNSVDIRLGANNQGGDTAGYAYSLTSDNGSSGDIFIANDVDSANQLNPGESGFSTILHEIGHAIGLKHPGNYGDGDETPFLPESEDSFATTVMSYNAHPGTNSEPPGPGIYDIAAIQYLYGANTTANPGNNTYYFNNTTDDFMRTIYDTGGTDVIDLSNQTTDSIVRLSGGTFSSIGNNLSNNVTIAFNVTLENVIGGSGNDDITGNAASNYIRGGLGNDTIYGGAGTDIAVFSGSQVFYSWTRTKNPITGESESSFTVAGPDGIDIVGETEIFQFGDGAIQIAAEQNIYRFRDVSSGSHVYTASEAERSALDGLSNYQFEGAVFSTSGSLGEVVWRFLNTTNGTHFYTISPQERDGIINTLPSYTFEGAAYRASQTSDEGLVPLYRFFNTQTGSHFFTASQTEADIVEATMPAFRSEGVAFYVDDIGI</sequence>
<evidence type="ECO:0000256" key="6">
    <source>
        <dbReference type="ARBA" id="ARBA00022723"/>
    </source>
</evidence>
<dbReference type="GO" id="GO:0006508">
    <property type="term" value="P:proteolysis"/>
    <property type="evidence" value="ECO:0007669"/>
    <property type="project" value="UniProtKB-KW"/>
</dbReference>
<evidence type="ECO:0000256" key="1">
    <source>
        <dbReference type="ARBA" id="ARBA00001913"/>
    </source>
</evidence>
<dbReference type="EMBL" id="FNBW01000023">
    <property type="protein sequence ID" value="SDG56514.1"/>
    <property type="molecule type" value="Genomic_DNA"/>
</dbReference>
<dbReference type="InterPro" id="IPR024079">
    <property type="entry name" value="MetalloPept_cat_dom_sf"/>
</dbReference>
<proteinExistence type="inferred from homology"/>
<feature type="domain" description="Peptidase metallopeptidase" evidence="10">
    <location>
        <begin position="57"/>
        <end position="245"/>
    </location>
</feature>
<comment type="similarity">
    <text evidence="3">Belongs to the peptidase M10B family.</text>
</comment>
<dbReference type="GO" id="GO:0005615">
    <property type="term" value="C:extracellular space"/>
    <property type="evidence" value="ECO:0007669"/>
    <property type="project" value="InterPro"/>
</dbReference>
<dbReference type="Gene3D" id="2.150.10.10">
    <property type="entry name" value="Serralysin-like metalloprotease, C-terminal"/>
    <property type="match status" value="1"/>
</dbReference>
<keyword evidence="8" id="KW-0378">Hydrolase</keyword>
<dbReference type="InterPro" id="IPR006026">
    <property type="entry name" value="Peptidase_Metallo"/>
</dbReference>
<keyword evidence="5" id="KW-0645">Protease</keyword>
<dbReference type="PRINTS" id="PR00313">
    <property type="entry name" value="CABNDNGRPT"/>
</dbReference>
<dbReference type="InterPro" id="IPR043708">
    <property type="entry name" value="DUF5648"/>
</dbReference>
<accession>A0A8G2BML1</accession>
<keyword evidence="6" id="KW-0479">Metal-binding</keyword>
<dbReference type="GO" id="GO:0004222">
    <property type="term" value="F:metalloendopeptidase activity"/>
    <property type="evidence" value="ECO:0007669"/>
    <property type="project" value="InterPro"/>
</dbReference>
<dbReference type="Gene3D" id="3.40.390.10">
    <property type="entry name" value="Collagenase (Catalytic Domain)"/>
    <property type="match status" value="1"/>
</dbReference>
<dbReference type="Pfam" id="PF18885">
    <property type="entry name" value="DUF5648"/>
    <property type="match status" value="1"/>
</dbReference>
<evidence type="ECO:0000256" key="5">
    <source>
        <dbReference type="ARBA" id="ARBA00022670"/>
    </source>
</evidence>
<reference evidence="11 12" key="1">
    <citation type="submission" date="2016-10" db="EMBL/GenBank/DDBJ databases">
        <authorList>
            <person name="Varghese N."/>
            <person name="Submissions S."/>
        </authorList>
    </citation>
    <scope>NUCLEOTIDE SEQUENCE [LARGE SCALE GENOMIC DNA]</scope>
    <source>
        <strain evidence="11 12">DSM 18839</strain>
    </source>
</reference>
<dbReference type="InterPro" id="IPR011049">
    <property type="entry name" value="Serralysin-like_metalloprot_C"/>
</dbReference>
<dbReference type="InterPro" id="IPR001818">
    <property type="entry name" value="Pept_M10_metallopeptidase"/>
</dbReference>
<dbReference type="SUPFAM" id="SSF55486">
    <property type="entry name" value="Metalloproteases ('zincins'), catalytic domain"/>
    <property type="match status" value="1"/>
</dbReference>